<feature type="transmembrane region" description="Helical" evidence="2">
    <location>
        <begin position="171"/>
        <end position="188"/>
    </location>
</feature>
<gene>
    <name evidence="3" type="ORF">FHX42_002397</name>
</gene>
<dbReference type="Proteomes" id="UP000569329">
    <property type="component" value="Unassembled WGS sequence"/>
</dbReference>
<evidence type="ECO:0008006" key="5">
    <source>
        <dbReference type="Google" id="ProtNLM"/>
    </source>
</evidence>
<keyword evidence="2" id="KW-1133">Transmembrane helix</keyword>
<feature type="transmembrane region" description="Helical" evidence="2">
    <location>
        <begin position="514"/>
        <end position="534"/>
    </location>
</feature>
<keyword evidence="4" id="KW-1185">Reference proteome</keyword>
<feature type="transmembrane region" description="Helical" evidence="2">
    <location>
        <begin position="332"/>
        <end position="352"/>
    </location>
</feature>
<dbReference type="EMBL" id="JACGWZ010000003">
    <property type="protein sequence ID" value="MBA8825046.1"/>
    <property type="molecule type" value="Genomic_DNA"/>
</dbReference>
<feature type="transmembrane region" description="Helical" evidence="2">
    <location>
        <begin position="296"/>
        <end position="316"/>
    </location>
</feature>
<name>A0A839DXU5_9PSEU</name>
<feature type="transmembrane region" description="Helical" evidence="2">
    <location>
        <begin position="231"/>
        <end position="252"/>
    </location>
</feature>
<sequence length="868" mass="91782">MQIPGADTRVVELRVHGILGTTDHDLTDSVASVDVAGDGIGRIVRPADRLLRPVPGPMLSAGKRTVPRVVEGYAWGSMTSGGAKALWALLFPFAVVNMAHWMLPPVRSDDLVGRVVATATRALLRLVALLLTMLFVAQLTVLGLDVLAAQCLSSGSSCVGNVPGFFRELDVLRSIPAMAGVGLVVLLMHRLSAASWRVLASPTEGPNHSTREPSLPGNNVVTEPDTPGLRALHTVAALSTVVLLALGGPAAATNDPRWLGAAVLAGVCVVCVLLLDDPTGMRPHDSRGVRALLRPFPRRLMMSAAVVLLAATAVAPPNLDGSLPGSGSTVDTLTTCLAIGCALVGALVVAGARLTRSRWAHLPRELRPWAGGVVAAPVLLIGCLLGVGFGAGLALSLRRILATPQLRLPATYETVTLLWGTTTVLLVLASTVLVPWALIVHWRGAHSDEAVSPEVALLHAGRQQDQQRAAGAWQWAQLQHRYRNRLLGLLMAVLVAGVALALTLRLAGMPDWRWPGWLVGLGVGGLAALAATTLRTVQLSLRWPSTARRLGVLCDLSLFWPREAHPVVPPCYALKVVPELVDRAKEHLAEPDTRVVLVGHSQGSLLAAVAAARLMDTLDESARHRVGLVTAGSQLQWGYARAFPGVVPHDSQRDLSGTLEGRWRSLCRGTDPLGGAVSTWNRQVYDGQLLGVGFRSDGTEGPLPAAVRGPTGALVLGGDHWLPDPQRGPSGHRRWLPGVLGHSEYSGDPEWDRAVAMAAGLEIPVRGASLPLRTPTTTSQVLTNAERPEPAAPHAHTADSLGESAGAEVTTDPEHPDAAEVTAPEPHERPDAGEDQRPAEAIPPKTTEPRGNMPPWERGPALRPTTEC</sequence>
<dbReference type="InterPro" id="IPR029058">
    <property type="entry name" value="AB_hydrolase_fold"/>
</dbReference>
<evidence type="ECO:0000313" key="3">
    <source>
        <dbReference type="EMBL" id="MBA8825046.1"/>
    </source>
</evidence>
<accession>A0A839DXU5</accession>
<evidence type="ECO:0000256" key="1">
    <source>
        <dbReference type="SAM" id="MobiDB-lite"/>
    </source>
</evidence>
<evidence type="ECO:0000256" key="2">
    <source>
        <dbReference type="SAM" id="Phobius"/>
    </source>
</evidence>
<keyword evidence="2" id="KW-0812">Transmembrane</keyword>
<feature type="transmembrane region" description="Helical" evidence="2">
    <location>
        <begin position="123"/>
        <end position="144"/>
    </location>
</feature>
<proteinExistence type="predicted"/>
<reference evidence="3 4" key="1">
    <citation type="submission" date="2020-07" db="EMBL/GenBank/DDBJ databases">
        <title>Sequencing the genomes of 1000 actinobacteria strains.</title>
        <authorList>
            <person name="Klenk H.-P."/>
        </authorList>
    </citation>
    <scope>NUCLEOTIDE SEQUENCE [LARGE SCALE GENOMIC DNA]</scope>
    <source>
        <strain evidence="3 4">DSM 45975</strain>
    </source>
</reference>
<dbReference type="SUPFAM" id="SSF53474">
    <property type="entry name" value="alpha/beta-Hydrolases"/>
    <property type="match status" value="1"/>
</dbReference>
<feature type="transmembrane region" description="Helical" evidence="2">
    <location>
        <begin position="417"/>
        <end position="439"/>
    </location>
</feature>
<comment type="caution">
    <text evidence="3">The sequence shown here is derived from an EMBL/GenBank/DDBJ whole genome shotgun (WGS) entry which is preliminary data.</text>
</comment>
<feature type="region of interest" description="Disordered" evidence="1">
    <location>
        <begin position="785"/>
        <end position="868"/>
    </location>
</feature>
<protein>
    <recommendedName>
        <fullName evidence="5">Lipase (Class 3)</fullName>
    </recommendedName>
</protein>
<dbReference type="RefSeq" id="WP_182544295.1">
    <property type="nucleotide sequence ID" value="NZ_JACGWZ010000003.1"/>
</dbReference>
<feature type="transmembrane region" description="Helical" evidence="2">
    <location>
        <begin position="258"/>
        <end position="275"/>
    </location>
</feature>
<keyword evidence="2" id="KW-0472">Membrane</keyword>
<evidence type="ECO:0000313" key="4">
    <source>
        <dbReference type="Proteomes" id="UP000569329"/>
    </source>
</evidence>
<dbReference type="Gene3D" id="3.40.50.1820">
    <property type="entry name" value="alpha/beta hydrolase"/>
    <property type="match status" value="1"/>
</dbReference>
<feature type="transmembrane region" description="Helical" evidence="2">
    <location>
        <begin position="486"/>
        <end position="508"/>
    </location>
</feature>
<dbReference type="AlphaFoldDB" id="A0A839DXU5"/>
<feature type="compositionally biased region" description="Basic and acidic residues" evidence="1">
    <location>
        <begin position="825"/>
        <end position="838"/>
    </location>
</feature>
<feature type="transmembrane region" description="Helical" evidence="2">
    <location>
        <begin position="373"/>
        <end position="397"/>
    </location>
</feature>
<organism evidence="3 4">
    <name type="scientific">Halosaccharopolyspora lacisalsi</name>
    <dbReference type="NCBI Taxonomy" id="1000566"/>
    <lineage>
        <taxon>Bacteria</taxon>
        <taxon>Bacillati</taxon>
        <taxon>Actinomycetota</taxon>
        <taxon>Actinomycetes</taxon>
        <taxon>Pseudonocardiales</taxon>
        <taxon>Pseudonocardiaceae</taxon>
        <taxon>Halosaccharopolyspora</taxon>
    </lineage>
</organism>